<sequence>MVKIEKKSRLLMMMVLNLMYSSINISENTSEDGENSSKNGGKHQQEWCIEEARSPGRQQVSSGPPLVFANVNRVRNIPSNAELNNLEQSRNFELMNELSQLAHDAEVGRRYVQQFWKYFIDMEKGEVDCLGQHEAGRVFCNLMQLSSQPATHFISFIINIRSFI</sequence>
<reference evidence="2" key="3">
    <citation type="submission" date="2015-06" db="UniProtKB">
        <authorList>
            <consortium name="EnsemblMetazoa"/>
        </authorList>
    </citation>
    <scope>IDENTIFICATION</scope>
</reference>
<dbReference type="KEGG" id="hro:HELRODRAFT_171507"/>
<evidence type="ECO:0000313" key="1">
    <source>
        <dbReference type="EMBL" id="ESO05168.1"/>
    </source>
</evidence>
<dbReference type="CTD" id="20203679"/>
<keyword evidence="3" id="KW-1185">Reference proteome</keyword>
<reference evidence="1 3" key="2">
    <citation type="journal article" date="2013" name="Nature">
        <title>Insights into bilaterian evolution from three spiralian genomes.</title>
        <authorList>
            <person name="Simakov O."/>
            <person name="Marletaz F."/>
            <person name="Cho S.J."/>
            <person name="Edsinger-Gonzales E."/>
            <person name="Havlak P."/>
            <person name="Hellsten U."/>
            <person name="Kuo D.H."/>
            <person name="Larsson T."/>
            <person name="Lv J."/>
            <person name="Arendt D."/>
            <person name="Savage R."/>
            <person name="Osoegawa K."/>
            <person name="de Jong P."/>
            <person name="Grimwood J."/>
            <person name="Chapman J.A."/>
            <person name="Shapiro H."/>
            <person name="Aerts A."/>
            <person name="Otillar R.P."/>
            <person name="Terry A.Y."/>
            <person name="Boore J.L."/>
            <person name="Grigoriev I.V."/>
            <person name="Lindberg D.R."/>
            <person name="Seaver E.C."/>
            <person name="Weisblat D.A."/>
            <person name="Putnam N.H."/>
            <person name="Rokhsar D.S."/>
        </authorList>
    </citation>
    <scope>NUCLEOTIDE SEQUENCE</scope>
</reference>
<dbReference type="EnsemblMetazoa" id="HelroT171507">
    <property type="protein sequence ID" value="HelroP171507"/>
    <property type="gene ID" value="HelroG171507"/>
</dbReference>
<organism evidence="2 3">
    <name type="scientific">Helobdella robusta</name>
    <name type="common">Californian leech</name>
    <dbReference type="NCBI Taxonomy" id="6412"/>
    <lineage>
        <taxon>Eukaryota</taxon>
        <taxon>Metazoa</taxon>
        <taxon>Spiralia</taxon>
        <taxon>Lophotrochozoa</taxon>
        <taxon>Annelida</taxon>
        <taxon>Clitellata</taxon>
        <taxon>Hirudinea</taxon>
        <taxon>Rhynchobdellida</taxon>
        <taxon>Glossiphoniidae</taxon>
        <taxon>Helobdella</taxon>
    </lineage>
</organism>
<dbReference type="GeneID" id="20203679"/>
<dbReference type="EMBL" id="AMQM01003889">
    <property type="status" value="NOT_ANNOTATED_CDS"/>
    <property type="molecule type" value="Genomic_DNA"/>
</dbReference>
<evidence type="ECO:0000313" key="2">
    <source>
        <dbReference type="EnsemblMetazoa" id="HelroP171507"/>
    </source>
</evidence>
<proteinExistence type="predicted"/>
<name>T1F4D0_HELRO</name>
<dbReference type="RefSeq" id="XP_009016483.1">
    <property type="nucleotide sequence ID" value="XM_009018235.1"/>
</dbReference>
<evidence type="ECO:0000313" key="3">
    <source>
        <dbReference type="Proteomes" id="UP000015101"/>
    </source>
</evidence>
<dbReference type="HOGENOM" id="CLU_1620827_0_0_1"/>
<accession>T1F4D0</accession>
<protein>
    <submittedName>
        <fullName evidence="1 2">Uncharacterized protein</fullName>
    </submittedName>
</protein>
<dbReference type="AlphaFoldDB" id="T1F4D0"/>
<reference evidence="3" key="1">
    <citation type="submission" date="2012-12" db="EMBL/GenBank/DDBJ databases">
        <authorList>
            <person name="Hellsten U."/>
            <person name="Grimwood J."/>
            <person name="Chapman J.A."/>
            <person name="Shapiro H."/>
            <person name="Aerts A."/>
            <person name="Otillar R.P."/>
            <person name="Terry A.Y."/>
            <person name="Boore J.L."/>
            <person name="Simakov O."/>
            <person name="Marletaz F."/>
            <person name="Cho S.-J."/>
            <person name="Edsinger-Gonzales E."/>
            <person name="Havlak P."/>
            <person name="Kuo D.-H."/>
            <person name="Larsson T."/>
            <person name="Lv J."/>
            <person name="Arendt D."/>
            <person name="Savage R."/>
            <person name="Osoegawa K."/>
            <person name="de Jong P."/>
            <person name="Lindberg D.R."/>
            <person name="Seaver E.C."/>
            <person name="Weisblat D.A."/>
            <person name="Putnam N.H."/>
            <person name="Grigoriev I.V."/>
            <person name="Rokhsar D.S."/>
        </authorList>
    </citation>
    <scope>NUCLEOTIDE SEQUENCE</scope>
</reference>
<dbReference type="Proteomes" id="UP000015101">
    <property type="component" value="Unassembled WGS sequence"/>
</dbReference>
<gene>
    <name evidence="2" type="primary">20203679</name>
    <name evidence="1" type="ORF">HELRODRAFT_171507</name>
</gene>
<dbReference type="InParanoid" id="T1F4D0"/>
<dbReference type="EMBL" id="KB096365">
    <property type="protein sequence ID" value="ESO05168.1"/>
    <property type="molecule type" value="Genomic_DNA"/>
</dbReference>